<keyword evidence="4 9" id="KW-0547">Nucleotide-binding</keyword>
<feature type="transmembrane region" description="Helical" evidence="11">
    <location>
        <begin position="332"/>
        <end position="351"/>
    </location>
</feature>
<evidence type="ECO:0000313" key="13">
    <source>
        <dbReference type="EMBL" id="MDG2991129.1"/>
    </source>
</evidence>
<dbReference type="EMBL" id="JAKKUT010000002">
    <property type="protein sequence ID" value="MDG2991129.1"/>
    <property type="molecule type" value="Genomic_DNA"/>
</dbReference>
<comment type="caution">
    <text evidence="13">The sequence shown here is derived from an EMBL/GenBank/DDBJ whole genome shotgun (WGS) entry which is preliminary data.</text>
</comment>
<evidence type="ECO:0000259" key="12">
    <source>
        <dbReference type="PROSITE" id="PS50011"/>
    </source>
</evidence>
<keyword evidence="3" id="KW-0808">Transferase</keyword>
<keyword evidence="5 13" id="KW-0418">Kinase</keyword>
<keyword evidence="11" id="KW-1133">Transmembrane helix</keyword>
<dbReference type="InterPro" id="IPR011009">
    <property type="entry name" value="Kinase-like_dom_sf"/>
</dbReference>
<dbReference type="PROSITE" id="PS50011">
    <property type="entry name" value="PROTEIN_KINASE_DOM"/>
    <property type="match status" value="1"/>
</dbReference>
<dbReference type="SUPFAM" id="SSF56112">
    <property type="entry name" value="Protein kinase-like (PK-like)"/>
    <property type="match status" value="1"/>
</dbReference>
<evidence type="ECO:0000256" key="10">
    <source>
        <dbReference type="SAM" id="MobiDB-lite"/>
    </source>
</evidence>
<dbReference type="InterPro" id="IPR000719">
    <property type="entry name" value="Prot_kinase_dom"/>
</dbReference>
<keyword evidence="2" id="KW-0723">Serine/threonine-protein kinase</keyword>
<dbReference type="Pfam" id="PF00069">
    <property type="entry name" value="Pkinase"/>
    <property type="match status" value="1"/>
</dbReference>
<dbReference type="GO" id="GO:0016301">
    <property type="term" value="F:kinase activity"/>
    <property type="evidence" value="ECO:0007669"/>
    <property type="project" value="UniProtKB-KW"/>
</dbReference>
<evidence type="ECO:0000256" key="9">
    <source>
        <dbReference type="PROSITE-ProRule" id="PRU10141"/>
    </source>
</evidence>
<gene>
    <name evidence="13" type="ORF">L3556_09345</name>
</gene>
<dbReference type="PANTHER" id="PTHR24363">
    <property type="entry name" value="SERINE/THREONINE PROTEIN KINASE"/>
    <property type="match status" value="1"/>
</dbReference>
<dbReference type="InterPro" id="IPR007890">
    <property type="entry name" value="CHASE2"/>
</dbReference>
<evidence type="ECO:0000256" key="7">
    <source>
        <dbReference type="ARBA" id="ARBA00047899"/>
    </source>
</evidence>
<reference evidence="13" key="1">
    <citation type="journal article" date="2022" name="Genome Biol. Evol.">
        <title>A New Gene Family Diagnostic for Intracellular Biomineralization of Amorphous Ca Carbonates by Cyanobacteria.</title>
        <authorList>
            <person name="Benzerara K."/>
            <person name="Duprat E."/>
            <person name="Bitard-Feildel T."/>
            <person name="Caumes G."/>
            <person name="Cassier-Chauvat C."/>
            <person name="Chauvat F."/>
            <person name="Dezi M."/>
            <person name="Diop S.I."/>
            <person name="Gaschignard G."/>
            <person name="Gorgen S."/>
            <person name="Gugger M."/>
            <person name="Lopez-Garcia P."/>
            <person name="Millet M."/>
            <person name="Skouri-Panet F."/>
            <person name="Moreira D."/>
            <person name="Callebaut I."/>
        </authorList>
    </citation>
    <scope>NUCLEOTIDE SEQUENCE</scope>
    <source>
        <strain evidence="13">G9</strain>
    </source>
</reference>
<dbReference type="EC" id="2.7.11.1" evidence="1"/>
<dbReference type="Proteomes" id="UP001154265">
    <property type="component" value="Unassembled WGS sequence"/>
</dbReference>
<dbReference type="CDD" id="cd14014">
    <property type="entry name" value="STKc_PknB_like"/>
    <property type="match status" value="1"/>
</dbReference>
<dbReference type="RefSeq" id="WP_277867010.1">
    <property type="nucleotide sequence ID" value="NZ_JAKKUT010000002.1"/>
</dbReference>
<evidence type="ECO:0000256" key="8">
    <source>
        <dbReference type="ARBA" id="ARBA00048679"/>
    </source>
</evidence>
<evidence type="ECO:0000256" key="2">
    <source>
        <dbReference type="ARBA" id="ARBA00022527"/>
    </source>
</evidence>
<feature type="region of interest" description="Disordered" evidence="10">
    <location>
        <begin position="410"/>
        <end position="429"/>
    </location>
</feature>
<feature type="transmembrane region" description="Helical" evidence="11">
    <location>
        <begin position="357"/>
        <end position="377"/>
    </location>
</feature>
<dbReference type="Gene3D" id="3.30.200.20">
    <property type="entry name" value="Phosphorylase Kinase, domain 1"/>
    <property type="match status" value="1"/>
</dbReference>
<evidence type="ECO:0000256" key="1">
    <source>
        <dbReference type="ARBA" id="ARBA00012513"/>
    </source>
</evidence>
<protein>
    <recommendedName>
        <fullName evidence="1">non-specific serine/threonine protein kinase</fullName>
        <ecNumber evidence="1">2.7.11.1</ecNumber>
    </recommendedName>
</protein>
<keyword evidence="11" id="KW-0472">Membrane</keyword>
<keyword evidence="14" id="KW-1185">Reference proteome</keyword>
<name>A0ABT6EZU0_9SYNE</name>
<feature type="binding site" evidence="9">
    <location>
        <position position="624"/>
    </location>
    <ligand>
        <name>ATP</name>
        <dbReference type="ChEBI" id="CHEBI:30616"/>
    </ligand>
</feature>
<dbReference type="PANTHER" id="PTHR24363:SF0">
    <property type="entry name" value="SERINE_THREONINE KINASE LIKE DOMAIN CONTAINING 1"/>
    <property type="match status" value="1"/>
</dbReference>
<feature type="region of interest" description="Disordered" evidence="10">
    <location>
        <begin position="457"/>
        <end position="493"/>
    </location>
</feature>
<dbReference type="PROSITE" id="PS00107">
    <property type="entry name" value="PROTEIN_KINASE_ATP"/>
    <property type="match status" value="1"/>
</dbReference>
<proteinExistence type="predicted"/>
<feature type="compositionally biased region" description="Polar residues" evidence="10">
    <location>
        <begin position="457"/>
        <end position="474"/>
    </location>
</feature>
<feature type="transmembrane region" description="Helical" evidence="11">
    <location>
        <begin position="384"/>
        <end position="404"/>
    </location>
</feature>
<sequence length="856" mass="93876">MTNPPWKSFLLKQMPAAMAAALATGIVLGLKALTVLEPLELRAYDQWSRWRPTSEEAKRILVVEITEADIQEQKQWPLPDGVLIRALEALRPHEPMVIGIDLFRDFSIPDIYGAAPEANELSLAQYMMTYPDSIIVCKVGQSSQEDIAPPSGLLNDQVGFADLPLDPDGVVRRALVIRTPNPNAPCGTPQSFAFAAAQRALNLPAEFDANEQLRISRTNFPRVQPNSGGYQGIDARGYQILITYRPLETIATTVTLTDLLAGKVLPSTIRDRVVLIGNTATSSNDKFLTPLSDSRQENDLVPGVVIHATIASEILGAVIGNRPLIGFWGEGAILLWIYGWSLAGAVIVLNFRHLGAIAGLLPLTLVGLGAVTFGLFLQSAWVPVVSPGLGVIGGATLILAYRAFDRKNDDNVPQPLPQGTSTQPVVGGENSDASFSLVQKNTGSPTLFGHQTYQTPSPIDTDSPESSLVNGTDTDSTKPIAFTPTAPETFLGNRDREEPIRPARFRLESLDTVLKIDPETEAKTAADPGQGGESWQYEQTVLPNLEPTPEPPTTDVYHSTHSTDIGHATDIVDINEQRYRNAPASDQILGGRYKVLSQLGEGGFGRTYLAEDQHFPHHPICVVKQLVPSRSDPRFLELARNLFRREAETLAKVGQHPLIPQLLAYFEENQAFFLVQEYICGKSLKEEFEQHGTLSEVQVIRLLKNILEVLVYVHGLNVIHRDIKPANIIRRQSDQEFVLIDFGAVRHIKPEDLVRKDKFTIGIGTRGYAPNEQMAGRPSLASDIYSLGVVAIEALSGLEPSKLSHSNKTGDIMWQTSQSLQPKLVEILNTMVHYNATKRYQSAQAVLDDLLALDGQ</sequence>
<keyword evidence="6 9" id="KW-0067">ATP-binding</keyword>
<dbReference type="SMART" id="SM01080">
    <property type="entry name" value="CHASE2"/>
    <property type="match status" value="1"/>
</dbReference>
<dbReference type="Gene3D" id="1.10.510.10">
    <property type="entry name" value="Transferase(Phosphotransferase) domain 1"/>
    <property type="match status" value="1"/>
</dbReference>
<evidence type="ECO:0000256" key="5">
    <source>
        <dbReference type="ARBA" id="ARBA00022777"/>
    </source>
</evidence>
<dbReference type="Pfam" id="PF05226">
    <property type="entry name" value="CHASE2"/>
    <property type="match status" value="1"/>
</dbReference>
<reference evidence="13" key="2">
    <citation type="submission" date="2022-01" db="EMBL/GenBank/DDBJ databases">
        <authorList>
            <person name="Zivanovic Y."/>
            <person name="Moreira D."/>
            <person name="Lopez-Garcia P."/>
        </authorList>
    </citation>
    <scope>NUCLEOTIDE SEQUENCE</scope>
    <source>
        <strain evidence="13">G9</strain>
    </source>
</reference>
<comment type="catalytic activity">
    <reaction evidence="7">
        <text>L-threonyl-[protein] + ATP = O-phospho-L-threonyl-[protein] + ADP + H(+)</text>
        <dbReference type="Rhea" id="RHEA:46608"/>
        <dbReference type="Rhea" id="RHEA-COMP:11060"/>
        <dbReference type="Rhea" id="RHEA-COMP:11605"/>
        <dbReference type="ChEBI" id="CHEBI:15378"/>
        <dbReference type="ChEBI" id="CHEBI:30013"/>
        <dbReference type="ChEBI" id="CHEBI:30616"/>
        <dbReference type="ChEBI" id="CHEBI:61977"/>
        <dbReference type="ChEBI" id="CHEBI:456216"/>
        <dbReference type="EC" id="2.7.11.1"/>
    </reaction>
</comment>
<evidence type="ECO:0000256" key="6">
    <source>
        <dbReference type="ARBA" id="ARBA00022840"/>
    </source>
</evidence>
<accession>A0ABT6EZU0</accession>
<dbReference type="SMART" id="SM00220">
    <property type="entry name" value="S_TKc"/>
    <property type="match status" value="1"/>
</dbReference>
<evidence type="ECO:0000256" key="4">
    <source>
        <dbReference type="ARBA" id="ARBA00022741"/>
    </source>
</evidence>
<feature type="domain" description="Protein kinase" evidence="12">
    <location>
        <begin position="593"/>
        <end position="851"/>
    </location>
</feature>
<keyword evidence="11" id="KW-0812">Transmembrane</keyword>
<comment type="catalytic activity">
    <reaction evidence="8">
        <text>L-seryl-[protein] + ATP = O-phospho-L-seryl-[protein] + ADP + H(+)</text>
        <dbReference type="Rhea" id="RHEA:17989"/>
        <dbReference type="Rhea" id="RHEA-COMP:9863"/>
        <dbReference type="Rhea" id="RHEA-COMP:11604"/>
        <dbReference type="ChEBI" id="CHEBI:15378"/>
        <dbReference type="ChEBI" id="CHEBI:29999"/>
        <dbReference type="ChEBI" id="CHEBI:30616"/>
        <dbReference type="ChEBI" id="CHEBI:83421"/>
        <dbReference type="ChEBI" id="CHEBI:456216"/>
        <dbReference type="EC" id="2.7.11.1"/>
    </reaction>
</comment>
<organism evidence="13 14">
    <name type="scientific">Candidatus Synechococcus calcipolaris G9</name>
    <dbReference type="NCBI Taxonomy" id="1497997"/>
    <lineage>
        <taxon>Bacteria</taxon>
        <taxon>Bacillati</taxon>
        <taxon>Cyanobacteriota</taxon>
        <taxon>Cyanophyceae</taxon>
        <taxon>Synechococcales</taxon>
        <taxon>Synechococcaceae</taxon>
        <taxon>Synechococcus</taxon>
    </lineage>
</organism>
<dbReference type="InterPro" id="IPR017441">
    <property type="entry name" value="Protein_kinase_ATP_BS"/>
</dbReference>
<evidence type="ECO:0000256" key="3">
    <source>
        <dbReference type="ARBA" id="ARBA00022679"/>
    </source>
</evidence>
<evidence type="ECO:0000256" key="11">
    <source>
        <dbReference type="SAM" id="Phobius"/>
    </source>
</evidence>
<evidence type="ECO:0000313" key="14">
    <source>
        <dbReference type="Proteomes" id="UP001154265"/>
    </source>
</evidence>